<evidence type="ECO:0000256" key="1">
    <source>
        <dbReference type="ARBA" id="ARBA00001946"/>
    </source>
</evidence>
<comment type="caution">
    <text evidence="9">The sequence shown here is derived from an EMBL/GenBank/DDBJ whole genome shotgun (WGS) entry which is preliminary data.</text>
</comment>
<evidence type="ECO:0000313" key="9">
    <source>
        <dbReference type="EMBL" id="NMG21388.1"/>
    </source>
</evidence>
<comment type="similarity">
    <text evidence="7">Belongs to the PINc/VapC protein family.</text>
</comment>
<accession>A0ABX1PAA8</accession>
<comment type="cofactor">
    <cofactor evidence="1">
        <name>Mg(2+)</name>
        <dbReference type="ChEBI" id="CHEBI:18420"/>
    </cofactor>
</comment>
<evidence type="ECO:0000259" key="8">
    <source>
        <dbReference type="Pfam" id="PF01850"/>
    </source>
</evidence>
<keyword evidence="3" id="KW-0540">Nuclease</keyword>
<dbReference type="SUPFAM" id="SSF88723">
    <property type="entry name" value="PIN domain-like"/>
    <property type="match status" value="1"/>
</dbReference>
<dbReference type="Proteomes" id="UP000718564">
    <property type="component" value="Unassembled WGS sequence"/>
</dbReference>
<dbReference type="PANTHER" id="PTHR33653:SF1">
    <property type="entry name" value="RIBONUCLEASE VAPC2"/>
    <property type="match status" value="1"/>
</dbReference>
<evidence type="ECO:0000256" key="3">
    <source>
        <dbReference type="ARBA" id="ARBA00022722"/>
    </source>
</evidence>
<dbReference type="InterPro" id="IPR002716">
    <property type="entry name" value="PIN_dom"/>
</dbReference>
<keyword evidence="2" id="KW-1277">Toxin-antitoxin system</keyword>
<reference evidence="9 10" key="1">
    <citation type="submission" date="2018-06" db="EMBL/GenBank/DDBJ databases">
        <title>Comparative genomics of Brasilonema spp. strains.</title>
        <authorList>
            <person name="Alvarenga D.O."/>
            <person name="Fiore M.F."/>
            <person name="Varani A.M."/>
        </authorList>
    </citation>
    <scope>NUCLEOTIDE SEQUENCE [LARGE SCALE GENOMIC DNA]</scope>
    <source>
        <strain evidence="9 10">SPC951</strain>
    </source>
</reference>
<dbReference type="InterPro" id="IPR050556">
    <property type="entry name" value="Type_II_TA_system_RNase"/>
</dbReference>
<dbReference type="Pfam" id="PF01850">
    <property type="entry name" value="PIN"/>
    <property type="match status" value="1"/>
</dbReference>
<dbReference type="PANTHER" id="PTHR33653">
    <property type="entry name" value="RIBONUCLEASE VAPC2"/>
    <property type="match status" value="1"/>
</dbReference>
<keyword evidence="6" id="KW-0460">Magnesium</keyword>
<sequence length="140" mass="15705">MTVWVLDTDHISLLQRGHPVVIRRIAAVNPAEIAVTIVTIVEQMYGRLDVIKRAKSKQELVTAYALLKETFSRLYQGNILDFSEAAFDIYTQLLAGKIRIGTQDLRIAAITLSVGATLVTRNRKDFEKVPGLQIIDWSIP</sequence>
<feature type="domain" description="PIN" evidence="8">
    <location>
        <begin position="5"/>
        <end position="131"/>
    </location>
</feature>
<keyword evidence="10" id="KW-1185">Reference proteome</keyword>
<gene>
    <name evidence="9" type="ORF">DP116_18800</name>
</gene>
<protein>
    <submittedName>
        <fullName evidence="9">Type II toxin-antitoxin system VapC family toxin</fullName>
    </submittedName>
</protein>
<evidence type="ECO:0000256" key="7">
    <source>
        <dbReference type="ARBA" id="ARBA00038093"/>
    </source>
</evidence>
<organism evidence="9 10">
    <name type="scientific">Brasilonema bromeliae SPC951</name>
    <dbReference type="NCBI Taxonomy" id="385972"/>
    <lineage>
        <taxon>Bacteria</taxon>
        <taxon>Bacillati</taxon>
        <taxon>Cyanobacteriota</taxon>
        <taxon>Cyanophyceae</taxon>
        <taxon>Nostocales</taxon>
        <taxon>Scytonemataceae</taxon>
        <taxon>Brasilonema</taxon>
        <taxon>Bromeliae group (in: Brasilonema)</taxon>
    </lineage>
</organism>
<evidence type="ECO:0000256" key="2">
    <source>
        <dbReference type="ARBA" id="ARBA00022649"/>
    </source>
</evidence>
<dbReference type="CDD" id="cd09881">
    <property type="entry name" value="PIN_VapC4-5_FitB-like"/>
    <property type="match status" value="1"/>
</dbReference>
<evidence type="ECO:0000256" key="6">
    <source>
        <dbReference type="ARBA" id="ARBA00022842"/>
    </source>
</evidence>
<keyword evidence="4" id="KW-0479">Metal-binding</keyword>
<dbReference type="RefSeq" id="WP_211173378.1">
    <property type="nucleotide sequence ID" value="NZ_CAWPJE010000152.1"/>
</dbReference>
<evidence type="ECO:0000256" key="5">
    <source>
        <dbReference type="ARBA" id="ARBA00022801"/>
    </source>
</evidence>
<dbReference type="EMBL" id="QMEB01000159">
    <property type="protein sequence ID" value="NMG21388.1"/>
    <property type="molecule type" value="Genomic_DNA"/>
</dbReference>
<dbReference type="Gene3D" id="3.40.50.1010">
    <property type="entry name" value="5'-nuclease"/>
    <property type="match status" value="1"/>
</dbReference>
<evidence type="ECO:0000313" key="10">
    <source>
        <dbReference type="Proteomes" id="UP000718564"/>
    </source>
</evidence>
<name>A0ABX1PAA8_9CYAN</name>
<evidence type="ECO:0000256" key="4">
    <source>
        <dbReference type="ARBA" id="ARBA00022723"/>
    </source>
</evidence>
<keyword evidence="5" id="KW-0378">Hydrolase</keyword>
<proteinExistence type="inferred from homology"/>
<dbReference type="InterPro" id="IPR029060">
    <property type="entry name" value="PIN-like_dom_sf"/>
</dbReference>